<dbReference type="InterPro" id="IPR013078">
    <property type="entry name" value="His_Pase_superF_clade-1"/>
</dbReference>
<sequence length="181" mass="20323">MQIVYLIRHCKATGQAADAELTGEGWLQAEKLAAFLNRYPIEYAVSSPYVRAQQTLIPYAKNAGHTIHTDDRLSERILSSEQREDWMVCLERTFSDESLSYTGGESSRAATDRAVSSLTELLALGHSSYAVATHGNLLSLILKRYDDSVGFAEWKGLSNPDVYRLSFLEGHIQTMSRMWND</sequence>
<dbReference type="Pfam" id="PF00300">
    <property type="entry name" value="His_Phos_1"/>
    <property type="match status" value="1"/>
</dbReference>
<dbReference type="SMART" id="SM00855">
    <property type="entry name" value="PGAM"/>
    <property type="match status" value="1"/>
</dbReference>
<dbReference type="RefSeq" id="WP_171655207.1">
    <property type="nucleotide sequence ID" value="NZ_WHOD01000105.1"/>
</dbReference>
<protein>
    <submittedName>
        <fullName evidence="1">Histidine phosphatase family protein</fullName>
    </submittedName>
</protein>
<dbReference type="AlphaFoldDB" id="A0A972K5E5"/>
<evidence type="ECO:0000313" key="2">
    <source>
        <dbReference type="Proteomes" id="UP000641588"/>
    </source>
</evidence>
<dbReference type="GO" id="GO:0016791">
    <property type="term" value="F:phosphatase activity"/>
    <property type="evidence" value="ECO:0007669"/>
    <property type="project" value="TreeGrafter"/>
</dbReference>
<organism evidence="1 2">
    <name type="scientific">Paenibacillus foliorum</name>
    <dbReference type="NCBI Taxonomy" id="2654974"/>
    <lineage>
        <taxon>Bacteria</taxon>
        <taxon>Bacillati</taxon>
        <taxon>Bacillota</taxon>
        <taxon>Bacilli</taxon>
        <taxon>Bacillales</taxon>
        <taxon>Paenibacillaceae</taxon>
        <taxon>Paenibacillus</taxon>
    </lineage>
</organism>
<name>A0A972K5E5_9BACL</name>
<dbReference type="GO" id="GO:0005737">
    <property type="term" value="C:cytoplasm"/>
    <property type="evidence" value="ECO:0007669"/>
    <property type="project" value="TreeGrafter"/>
</dbReference>
<dbReference type="PANTHER" id="PTHR48100">
    <property type="entry name" value="BROAD-SPECIFICITY PHOSPHATASE YOR283W-RELATED"/>
    <property type="match status" value="1"/>
</dbReference>
<dbReference type="Proteomes" id="UP000641588">
    <property type="component" value="Unassembled WGS sequence"/>
</dbReference>
<proteinExistence type="predicted"/>
<gene>
    <name evidence="1" type="ORF">GC093_27630</name>
</gene>
<dbReference type="EMBL" id="WHOD01000105">
    <property type="protein sequence ID" value="NOU96967.1"/>
    <property type="molecule type" value="Genomic_DNA"/>
</dbReference>
<keyword evidence="2" id="KW-1185">Reference proteome</keyword>
<reference evidence="1" key="1">
    <citation type="submission" date="2019-10" db="EMBL/GenBank/DDBJ databases">
        <title>Description of Paenibacillus glebae sp. nov.</title>
        <authorList>
            <person name="Carlier A."/>
            <person name="Qi S."/>
        </authorList>
    </citation>
    <scope>NUCLEOTIDE SEQUENCE</scope>
    <source>
        <strain evidence="1">LMG 31456</strain>
    </source>
</reference>
<dbReference type="InterPro" id="IPR029033">
    <property type="entry name" value="His_PPase_superfam"/>
</dbReference>
<dbReference type="Gene3D" id="3.40.50.1240">
    <property type="entry name" value="Phosphoglycerate mutase-like"/>
    <property type="match status" value="1"/>
</dbReference>
<accession>A0A972K5E5</accession>
<dbReference type="SUPFAM" id="SSF53254">
    <property type="entry name" value="Phosphoglycerate mutase-like"/>
    <property type="match status" value="1"/>
</dbReference>
<comment type="caution">
    <text evidence="1">The sequence shown here is derived from an EMBL/GenBank/DDBJ whole genome shotgun (WGS) entry which is preliminary data.</text>
</comment>
<dbReference type="InterPro" id="IPR050275">
    <property type="entry name" value="PGM_Phosphatase"/>
</dbReference>
<evidence type="ECO:0000313" key="1">
    <source>
        <dbReference type="EMBL" id="NOU96967.1"/>
    </source>
</evidence>
<dbReference type="CDD" id="cd07067">
    <property type="entry name" value="HP_PGM_like"/>
    <property type="match status" value="1"/>
</dbReference>
<dbReference type="PANTHER" id="PTHR48100:SF1">
    <property type="entry name" value="HISTIDINE PHOSPHATASE FAMILY PROTEIN-RELATED"/>
    <property type="match status" value="1"/>
</dbReference>